<name>A0A069RCG7_PEPLI</name>
<evidence type="ECO:0000313" key="2">
    <source>
        <dbReference type="Proteomes" id="UP000027946"/>
    </source>
</evidence>
<dbReference type="Proteomes" id="UP000027946">
    <property type="component" value="Unassembled WGS sequence"/>
</dbReference>
<keyword evidence="2" id="KW-1185">Reference proteome</keyword>
<dbReference type="STRING" id="1121324.CLIT_13c00330"/>
<evidence type="ECO:0000313" key="1">
    <source>
        <dbReference type="EMBL" id="KDR94711.1"/>
    </source>
</evidence>
<dbReference type="eggNOG" id="ENOG502ZHC9">
    <property type="taxonomic scope" value="Bacteria"/>
</dbReference>
<dbReference type="EMBL" id="JJMM01000013">
    <property type="protein sequence ID" value="KDR94711.1"/>
    <property type="molecule type" value="Genomic_DNA"/>
</dbReference>
<dbReference type="RefSeq" id="WP_159434343.1">
    <property type="nucleotide sequence ID" value="NZ_FSRH01000017.1"/>
</dbReference>
<organism evidence="1 2">
    <name type="scientific">Peptoclostridium litorale DSM 5388</name>
    <dbReference type="NCBI Taxonomy" id="1121324"/>
    <lineage>
        <taxon>Bacteria</taxon>
        <taxon>Bacillati</taxon>
        <taxon>Bacillota</taxon>
        <taxon>Clostridia</taxon>
        <taxon>Peptostreptococcales</taxon>
        <taxon>Peptoclostridiaceae</taxon>
        <taxon>Peptoclostridium</taxon>
    </lineage>
</organism>
<protein>
    <submittedName>
        <fullName evidence="1">Uncharacterized protein</fullName>
    </submittedName>
</protein>
<dbReference type="OrthoDB" id="9886871at2"/>
<proteinExistence type="predicted"/>
<comment type="caution">
    <text evidence="1">The sequence shown here is derived from an EMBL/GenBank/DDBJ whole genome shotgun (WGS) entry which is preliminary data.</text>
</comment>
<gene>
    <name evidence="1" type="ORF">CLIT_13c00330</name>
</gene>
<sequence length="51" mass="6088">MRVKQLIEILQSLEQDKEIVLITPNRDYDIVGVRKVETIEGMEEFYAIEYE</sequence>
<reference evidence="1 2" key="1">
    <citation type="submission" date="2014-03" db="EMBL/GenBank/DDBJ databases">
        <title>Genome sequence of Clostridium litorale W6, DSM 5388.</title>
        <authorList>
            <person name="Poehlein A."/>
            <person name="Jagirdar A."/>
            <person name="Khonsari B."/>
            <person name="Chibani C.M."/>
            <person name="Gutierrez Gutierrez D.A."/>
            <person name="Davydova E."/>
            <person name="Alghaithi H.S."/>
            <person name="Nair K.P."/>
            <person name="Dhamotharan K."/>
            <person name="Chandran L."/>
            <person name="G W."/>
            <person name="Daniel R."/>
        </authorList>
    </citation>
    <scope>NUCLEOTIDE SEQUENCE [LARGE SCALE GENOMIC DNA]</scope>
    <source>
        <strain evidence="1 2">W6</strain>
    </source>
</reference>
<accession>A0A069RCG7</accession>
<dbReference type="AlphaFoldDB" id="A0A069RCG7"/>